<feature type="transmembrane region" description="Helical" evidence="11">
    <location>
        <begin position="739"/>
        <end position="757"/>
    </location>
</feature>
<evidence type="ECO:0000256" key="12">
    <source>
        <dbReference type="SAM" id="SignalP"/>
    </source>
</evidence>
<feature type="non-terminal residue" evidence="14">
    <location>
        <position position="1"/>
    </location>
</feature>
<keyword evidence="3 11" id="KW-0812">Transmembrane</keyword>
<evidence type="ECO:0000256" key="2">
    <source>
        <dbReference type="ARBA" id="ARBA00022475"/>
    </source>
</evidence>
<feature type="transmembrane region" description="Helical" evidence="11">
    <location>
        <begin position="608"/>
        <end position="628"/>
    </location>
</feature>
<dbReference type="InterPro" id="IPR000337">
    <property type="entry name" value="GPCR_3"/>
</dbReference>
<dbReference type="Pfam" id="PF01094">
    <property type="entry name" value="ANF_receptor"/>
    <property type="match status" value="1"/>
</dbReference>
<dbReference type="SUPFAM" id="SSF53822">
    <property type="entry name" value="Periplasmic binding protein-like I"/>
    <property type="match status" value="1"/>
</dbReference>
<dbReference type="Pfam" id="PF00003">
    <property type="entry name" value="7tm_3"/>
    <property type="match status" value="1"/>
</dbReference>
<feature type="transmembrane region" description="Helical" evidence="11">
    <location>
        <begin position="570"/>
        <end position="596"/>
    </location>
</feature>
<dbReference type="InterPro" id="IPR038550">
    <property type="entry name" value="GPCR_3_9-Cys_sf"/>
</dbReference>
<evidence type="ECO:0000256" key="9">
    <source>
        <dbReference type="ARBA" id="ARBA00023180"/>
    </source>
</evidence>
<dbReference type="PRINTS" id="PR00592">
    <property type="entry name" value="CASENSINGR"/>
</dbReference>
<keyword evidence="6" id="KW-0297">G-protein coupled receptor</keyword>
<dbReference type="OrthoDB" id="5984008at2759"/>
<protein>
    <recommendedName>
        <fullName evidence="13">G-protein coupled receptors family 3 profile domain-containing protein</fullName>
    </recommendedName>
</protein>
<sequence>RIHRLSWLSTCIILVIGIVSTTNAAIGRMVKDGDVIIGGLFPVHIENQLSHTLCNETTEKGAIWVKAMMYAIDSINNNTELLPTVTLGYDIRDTCHNLQRAIKASMDYVVDPDLDISVASYLNSSDGTLLSQVAAVVGASSSHISMAVVDILRVYCLPVISYSSTSRLLSNKIRYSSFLRTVPSDVQQARAIAQLIRYFNWTYVSTIAVDTAYGRQGIQLFHEAAAALGICTSPVSEIFSASNPKSELPRIIQKLKQQSNATVIVFYSDEYNAMLLLNEADKQNLVGRTWIASESWGDSSYITRMPPGVIGGMLGVVPQTTSMDYFKNYLKQFAPPNPIADPWFYQYLYDRYNTKIESNGDKLNRNELIKFEVDDLPMGKSQNVINAVYAIAHGLDKLLRHDGNQHLQQPIDPSRLLAFINNQTFIDQAKNVVQFDDHGDPVPNFVVVNLQPDRQPFGRMKYKIVGHWQLVNNKSSEMELVMKDDDIIWNGWTHNLPISTCSEQCSPGQEVVYLTWKSSCCWRCRRCSTGFISNTTDATSCQKCQLGFKTNLNRTKCLQLPIEFLNWNNAVAITIITLANVGIAINFLFLGILIWNRNHKVIQATSKGYLFVVWILVNAGFLLCYLYIGEPTDVLCTIQPIYFGLNYTIVLLVITLREMTLMFKGYQEEKIASTYLIRYFQSWGFRYFFSFAILCGQVTILGIWMFTSPQTSVKNYKHSDRILSGCSREFDSSFPATTSIVYVIMICLFTTYISFKVRHLPYCNYEGKYINFCLLCILLGWIAFIPSYLATAGIGHVSLICFSVIINSNCVQWFIIYPSVYQIVIRP</sequence>
<evidence type="ECO:0000256" key="11">
    <source>
        <dbReference type="SAM" id="Phobius"/>
    </source>
</evidence>
<keyword evidence="2" id="KW-1003">Cell membrane</keyword>
<organism evidence="14 15">
    <name type="scientific">Trichoplax adhaerens</name>
    <name type="common">Trichoplax reptans</name>
    <dbReference type="NCBI Taxonomy" id="10228"/>
    <lineage>
        <taxon>Eukaryota</taxon>
        <taxon>Metazoa</taxon>
        <taxon>Placozoa</taxon>
        <taxon>Uniplacotomia</taxon>
        <taxon>Trichoplacea</taxon>
        <taxon>Trichoplacidae</taxon>
        <taxon>Trichoplax</taxon>
    </lineage>
</organism>
<feature type="transmembrane region" description="Helical" evidence="11">
    <location>
        <begin position="684"/>
        <end position="706"/>
    </location>
</feature>
<dbReference type="Pfam" id="PF07562">
    <property type="entry name" value="NCD3G"/>
    <property type="match status" value="1"/>
</dbReference>
<name>B3S157_TRIAD</name>
<keyword evidence="5 11" id="KW-1133">Transmembrane helix</keyword>
<dbReference type="GO" id="GO:0001640">
    <property type="term" value="F:adenylate cyclase inhibiting G protein-coupled glutamate receptor activity"/>
    <property type="evidence" value="ECO:0000318"/>
    <property type="project" value="GO_Central"/>
</dbReference>
<dbReference type="CDD" id="cd06350">
    <property type="entry name" value="PBP1_GPCR_family_C-like"/>
    <property type="match status" value="1"/>
</dbReference>
<evidence type="ECO:0000256" key="6">
    <source>
        <dbReference type="ARBA" id="ARBA00023040"/>
    </source>
</evidence>
<evidence type="ECO:0000256" key="3">
    <source>
        <dbReference type="ARBA" id="ARBA00022692"/>
    </source>
</evidence>
<evidence type="ECO:0000256" key="7">
    <source>
        <dbReference type="ARBA" id="ARBA00023136"/>
    </source>
</evidence>
<dbReference type="InterPro" id="IPR011500">
    <property type="entry name" value="GPCR_3_9-Cys_dom"/>
</dbReference>
<dbReference type="InterPro" id="IPR028082">
    <property type="entry name" value="Peripla_BP_I"/>
</dbReference>
<comment type="subcellular location">
    <subcellularLocation>
        <location evidence="1">Cell membrane</location>
        <topology evidence="1">Multi-pass membrane protein</topology>
    </subcellularLocation>
</comment>
<dbReference type="InterPro" id="IPR017978">
    <property type="entry name" value="GPCR_3_C"/>
</dbReference>
<dbReference type="Gene3D" id="3.40.50.2300">
    <property type="match status" value="2"/>
</dbReference>
<feature type="transmembrane region" description="Helical" evidence="11">
    <location>
        <begin position="640"/>
        <end position="663"/>
    </location>
</feature>
<evidence type="ECO:0000259" key="13">
    <source>
        <dbReference type="PROSITE" id="PS50259"/>
    </source>
</evidence>
<feature type="non-terminal residue" evidence="14">
    <location>
        <position position="827"/>
    </location>
</feature>
<dbReference type="Proteomes" id="UP000009022">
    <property type="component" value="Unassembled WGS sequence"/>
</dbReference>
<dbReference type="eggNOG" id="KOG1056">
    <property type="taxonomic scope" value="Eukaryota"/>
</dbReference>
<evidence type="ECO:0000256" key="5">
    <source>
        <dbReference type="ARBA" id="ARBA00022989"/>
    </source>
</evidence>
<dbReference type="OMA" id="MGKGPRK"/>
<reference evidence="14 15" key="1">
    <citation type="journal article" date="2008" name="Nature">
        <title>The Trichoplax genome and the nature of placozoans.</title>
        <authorList>
            <person name="Srivastava M."/>
            <person name="Begovic E."/>
            <person name="Chapman J."/>
            <person name="Putnam N.H."/>
            <person name="Hellsten U."/>
            <person name="Kawashima T."/>
            <person name="Kuo A."/>
            <person name="Mitros T."/>
            <person name="Salamov A."/>
            <person name="Carpenter M.L."/>
            <person name="Signorovitch A.Y."/>
            <person name="Moreno M.A."/>
            <person name="Kamm K."/>
            <person name="Grimwood J."/>
            <person name="Schmutz J."/>
            <person name="Shapiro H."/>
            <person name="Grigoriev I.V."/>
            <person name="Buss L.W."/>
            <person name="Schierwater B."/>
            <person name="Dellaporta S.L."/>
            <person name="Rokhsar D.S."/>
        </authorList>
    </citation>
    <scope>NUCLEOTIDE SEQUENCE [LARGE SCALE GENOMIC DNA]</scope>
    <source>
        <strain evidence="14 15">Grell-BS-1999</strain>
    </source>
</reference>
<accession>B3S157</accession>
<dbReference type="InParanoid" id="B3S157"/>
<feature type="transmembrane region" description="Helical" evidence="11">
    <location>
        <begin position="796"/>
        <end position="817"/>
    </location>
</feature>
<evidence type="ECO:0000256" key="8">
    <source>
        <dbReference type="ARBA" id="ARBA00023170"/>
    </source>
</evidence>
<keyword evidence="4 12" id="KW-0732">Signal</keyword>
<dbReference type="GO" id="GO:0005886">
    <property type="term" value="C:plasma membrane"/>
    <property type="evidence" value="ECO:0000318"/>
    <property type="project" value="GO_Central"/>
</dbReference>
<dbReference type="FunFam" id="2.10.50.30:FF:000005">
    <property type="entry name" value="Metabotropic glutamate receptor"/>
    <property type="match status" value="1"/>
</dbReference>
<dbReference type="PRINTS" id="PR00248">
    <property type="entry name" value="GPCRMGR"/>
</dbReference>
<feature type="signal peptide" evidence="12">
    <location>
        <begin position="1"/>
        <end position="24"/>
    </location>
</feature>
<evidence type="ECO:0000313" key="14">
    <source>
        <dbReference type="EMBL" id="EDV23181.1"/>
    </source>
</evidence>
<keyword evidence="7 11" id="KW-0472">Membrane</keyword>
<dbReference type="GO" id="GO:0051966">
    <property type="term" value="P:regulation of synaptic transmission, glutamatergic"/>
    <property type="evidence" value="ECO:0000318"/>
    <property type="project" value="GO_Central"/>
</dbReference>
<evidence type="ECO:0000256" key="1">
    <source>
        <dbReference type="ARBA" id="ARBA00004651"/>
    </source>
</evidence>
<dbReference type="InterPro" id="IPR001828">
    <property type="entry name" value="ANF_lig-bd_rcpt"/>
</dbReference>
<dbReference type="CDD" id="cd13953">
    <property type="entry name" value="7tm_classC_mGluR-like"/>
    <property type="match status" value="1"/>
</dbReference>
<feature type="chain" id="PRO_5002797139" description="G-protein coupled receptors family 3 profile domain-containing protein" evidence="12">
    <location>
        <begin position="25"/>
        <end position="827"/>
    </location>
</feature>
<dbReference type="HOGENOM" id="CLU_005389_1_1_1"/>
<dbReference type="InterPro" id="IPR050726">
    <property type="entry name" value="mGluR"/>
</dbReference>
<proteinExistence type="predicted"/>
<keyword evidence="9" id="KW-0325">Glycoprotein</keyword>
<dbReference type="RefSeq" id="XP_002114091.1">
    <property type="nucleotide sequence ID" value="XM_002114055.1"/>
</dbReference>
<dbReference type="InterPro" id="IPR000068">
    <property type="entry name" value="GPCR_3_Ca_sens_rcpt-rel"/>
</dbReference>
<dbReference type="CTD" id="6755304"/>
<keyword evidence="10" id="KW-0807">Transducer</keyword>
<dbReference type="KEGG" id="tad:TRIADDRAFT_11108"/>
<evidence type="ECO:0000256" key="4">
    <source>
        <dbReference type="ARBA" id="ARBA00022729"/>
    </source>
</evidence>
<dbReference type="Gene3D" id="2.10.50.30">
    <property type="entry name" value="GPCR, family 3, nine cysteines domain"/>
    <property type="match status" value="1"/>
</dbReference>
<dbReference type="PROSITE" id="PS50259">
    <property type="entry name" value="G_PROTEIN_RECEP_F3_4"/>
    <property type="match status" value="1"/>
</dbReference>
<dbReference type="PANTHER" id="PTHR24060">
    <property type="entry name" value="METABOTROPIC GLUTAMATE RECEPTOR"/>
    <property type="match status" value="1"/>
</dbReference>
<dbReference type="GeneID" id="6755304"/>
<dbReference type="AlphaFoldDB" id="B3S157"/>
<dbReference type="PhylomeDB" id="B3S157"/>
<keyword evidence="8" id="KW-0675">Receptor</keyword>
<dbReference type="EMBL" id="DS985247">
    <property type="protein sequence ID" value="EDV23181.1"/>
    <property type="molecule type" value="Genomic_DNA"/>
</dbReference>
<evidence type="ECO:0000313" key="15">
    <source>
        <dbReference type="Proteomes" id="UP000009022"/>
    </source>
</evidence>
<feature type="domain" description="G-protein coupled receptors family 3 profile" evidence="13">
    <location>
        <begin position="571"/>
        <end position="827"/>
    </location>
</feature>
<feature type="transmembrane region" description="Helical" evidence="11">
    <location>
        <begin position="769"/>
        <end position="790"/>
    </location>
</feature>
<keyword evidence="15" id="KW-1185">Reference proteome</keyword>
<dbReference type="GO" id="GO:0007216">
    <property type="term" value="P:G protein-coupled glutamate receptor signaling pathway"/>
    <property type="evidence" value="ECO:0000318"/>
    <property type="project" value="GO_Central"/>
</dbReference>
<evidence type="ECO:0000256" key="10">
    <source>
        <dbReference type="ARBA" id="ARBA00023224"/>
    </source>
</evidence>
<gene>
    <name evidence="14" type="ORF">TRIADDRAFT_11108</name>
</gene>
<dbReference type="FunFam" id="3.40.50.2300:FF:000253">
    <property type="entry name" value="Extracellular calcium-sensing receptor"/>
    <property type="match status" value="1"/>
</dbReference>